<dbReference type="AlphaFoldDB" id="A0A3D9HQ74"/>
<evidence type="ECO:0000313" key="4">
    <source>
        <dbReference type="Proteomes" id="UP000256869"/>
    </source>
</evidence>
<feature type="chain" id="PRO_5017626306" evidence="1">
    <location>
        <begin position="24"/>
        <end position="247"/>
    </location>
</feature>
<accession>A0A3D9HQ74</accession>
<proteinExistence type="predicted"/>
<dbReference type="CDD" id="cd00048">
    <property type="entry name" value="DSRM_SF"/>
    <property type="match status" value="1"/>
</dbReference>
<sequence length="247" mass="27714">MKIKYVYILVLGLLLLFSSTANAVGITNKISLFNGSIVLNNMVVQLKENPLIIYNEKAYVPLRAIAQTLGGVVGYNKENRSIYIDQPSLYFGKSEINQKVKNEEFTLSIFSKNATYNQGESIQVWSHLLNESDQPITISHGEPLVGYNIQEESGFEVNQIYAFSLNQSSFNPGDEFSSQLLPLYIVFYNSQKQGVDLIKYLTETDRPSLLPKGKYTITAEASYFVGKDPTQKEAKRNLKASISITIV</sequence>
<gene>
    <name evidence="3" type="ORF">DFP95_1427</name>
</gene>
<name>A0A3D9HQ74_9BACL</name>
<dbReference type="Pfam" id="PF07833">
    <property type="entry name" value="Cu_amine_oxidN1"/>
    <property type="match status" value="1"/>
</dbReference>
<evidence type="ECO:0000259" key="2">
    <source>
        <dbReference type="Pfam" id="PF07833"/>
    </source>
</evidence>
<evidence type="ECO:0000313" key="3">
    <source>
        <dbReference type="EMBL" id="RED51632.1"/>
    </source>
</evidence>
<keyword evidence="1" id="KW-0732">Signal</keyword>
<evidence type="ECO:0000256" key="1">
    <source>
        <dbReference type="SAM" id="SignalP"/>
    </source>
</evidence>
<reference evidence="3 4" key="1">
    <citation type="submission" date="2018-07" db="EMBL/GenBank/DDBJ databases">
        <title>Genomic Encyclopedia of Type Strains, Phase III (KMG-III): the genomes of soil and plant-associated and newly described type strains.</title>
        <authorList>
            <person name="Whitman W."/>
        </authorList>
    </citation>
    <scope>NUCLEOTIDE SEQUENCE [LARGE SCALE GENOMIC DNA]</scope>
    <source>
        <strain evidence="3 4">CECT 8236</strain>
    </source>
</reference>
<protein>
    <submittedName>
        <fullName evidence="3">Copper amine oxidase-like protein</fullName>
    </submittedName>
</protein>
<feature type="domain" description="Copper amine oxidase-like N-terminal" evidence="2">
    <location>
        <begin position="28"/>
        <end position="84"/>
    </location>
</feature>
<dbReference type="SUPFAM" id="SSF55383">
    <property type="entry name" value="Copper amine oxidase, domain N"/>
    <property type="match status" value="1"/>
</dbReference>
<dbReference type="InterPro" id="IPR012854">
    <property type="entry name" value="Cu_amine_oxidase-like_N"/>
</dbReference>
<keyword evidence="4" id="KW-1185">Reference proteome</keyword>
<dbReference type="EMBL" id="QRDY01000042">
    <property type="protein sequence ID" value="RED51632.1"/>
    <property type="molecule type" value="Genomic_DNA"/>
</dbReference>
<feature type="signal peptide" evidence="1">
    <location>
        <begin position="1"/>
        <end position="23"/>
    </location>
</feature>
<dbReference type="Proteomes" id="UP000256869">
    <property type="component" value="Unassembled WGS sequence"/>
</dbReference>
<comment type="caution">
    <text evidence="3">The sequence shown here is derived from an EMBL/GenBank/DDBJ whole genome shotgun (WGS) entry which is preliminary data.</text>
</comment>
<dbReference type="InterPro" id="IPR036582">
    <property type="entry name" value="Mao_N_sf"/>
</dbReference>
<organism evidence="3 4">
    <name type="scientific">Cohnella lupini</name>
    <dbReference type="NCBI Taxonomy" id="1294267"/>
    <lineage>
        <taxon>Bacteria</taxon>
        <taxon>Bacillati</taxon>
        <taxon>Bacillota</taxon>
        <taxon>Bacilli</taxon>
        <taxon>Bacillales</taxon>
        <taxon>Paenibacillaceae</taxon>
        <taxon>Cohnella</taxon>
    </lineage>
</organism>